<evidence type="ECO:0000313" key="8">
    <source>
        <dbReference type="Proteomes" id="UP000308121"/>
    </source>
</evidence>
<dbReference type="PANTHER" id="PTHR30290">
    <property type="entry name" value="PERIPLASMIC BINDING COMPONENT OF ABC TRANSPORTER"/>
    <property type="match status" value="1"/>
</dbReference>
<dbReference type="GO" id="GO:0030313">
    <property type="term" value="C:cell envelope"/>
    <property type="evidence" value="ECO:0007669"/>
    <property type="project" value="UniProtKB-SubCell"/>
</dbReference>
<sequence length="529" mass="57232">MRRILTATGAVAVLALVAACGGGQTRGTGETAAASSSDDTFTFVTNTEIVTEWDPALSYSNEIRAMENVYESLTWYDAATETVEPRLATAWEPSEDGLTWTFTLRDDVTFHTGRALDATAAKEALDRTIAKAGGAAYIWDAVDSIEAPDATTLVFHLSYAAPVDLIASSAYAAYIYDTRAAGDDPAALDAWFAEGNEAGTGPYTVDEWASGQEYELTLVADDDYWGGWTDGQYSTVEYRVTPQTTTAWQLLQNGEVDFVETLNPEIFDQAESTDGIATSETGSFQNLLALYNTADGPMADVRVRRAVQLATDTAGLVDALNGSGVAAQGIVPDGLLGSGAGISTEQDLDAARDLLAEAGYGEGSPLTLTLTYAQGDDNQQLYVTLLTSALAEIGVTLDAQPLQWNAQWDQARTGDRQDVFVMYWYPDYADAYSWFVNVFHSSDEPYFNLSYLADPEVDALIDELPALTATDADAAQAAYEQLQQRIEVEDAAVSTLWVDTYQRAFRADVQGYADNPAYPNVVFVHELSR</sequence>
<dbReference type="GO" id="GO:0042597">
    <property type="term" value="C:periplasmic space"/>
    <property type="evidence" value="ECO:0007669"/>
    <property type="project" value="UniProtKB-ARBA"/>
</dbReference>
<feature type="signal peptide" evidence="5">
    <location>
        <begin position="1"/>
        <end position="18"/>
    </location>
</feature>
<dbReference type="GO" id="GO:0015833">
    <property type="term" value="P:peptide transport"/>
    <property type="evidence" value="ECO:0007669"/>
    <property type="project" value="TreeGrafter"/>
</dbReference>
<protein>
    <submittedName>
        <fullName evidence="7">ABC transporter substrate-binding protein</fullName>
    </submittedName>
</protein>
<dbReference type="Pfam" id="PF00496">
    <property type="entry name" value="SBP_bac_5"/>
    <property type="match status" value="1"/>
</dbReference>
<comment type="similarity">
    <text evidence="2">Belongs to the bacterial solute-binding protein 5 family.</text>
</comment>
<reference evidence="7 8" key="1">
    <citation type="submission" date="2019-05" db="EMBL/GenBank/DDBJ databases">
        <title>Genome sequence of Cellulomonas hominis strain CS1.</title>
        <authorList>
            <person name="Belmont J."/>
            <person name="Maclea K.S."/>
        </authorList>
    </citation>
    <scope>NUCLEOTIDE SEQUENCE [LARGE SCALE GENOMIC DNA]</scope>
    <source>
        <strain evidence="7 8">CS1</strain>
    </source>
</reference>
<dbReference type="EMBL" id="SZYE01000005">
    <property type="protein sequence ID" value="TKR27193.1"/>
    <property type="molecule type" value="Genomic_DNA"/>
</dbReference>
<dbReference type="RefSeq" id="WP_154727958.1">
    <property type="nucleotide sequence ID" value="NZ_SZYE01000005.1"/>
</dbReference>
<dbReference type="AlphaFoldDB" id="A0A7Z8NRV7"/>
<dbReference type="Gene3D" id="3.40.190.10">
    <property type="entry name" value="Periplasmic binding protein-like II"/>
    <property type="match status" value="1"/>
</dbReference>
<organism evidence="7 8">
    <name type="scientific">Cellulomonas hominis</name>
    <dbReference type="NCBI Taxonomy" id="156981"/>
    <lineage>
        <taxon>Bacteria</taxon>
        <taxon>Bacillati</taxon>
        <taxon>Actinomycetota</taxon>
        <taxon>Actinomycetes</taxon>
        <taxon>Micrococcales</taxon>
        <taxon>Cellulomonadaceae</taxon>
        <taxon>Cellulomonas</taxon>
    </lineage>
</organism>
<evidence type="ECO:0000256" key="3">
    <source>
        <dbReference type="ARBA" id="ARBA00022448"/>
    </source>
</evidence>
<evidence type="ECO:0000256" key="2">
    <source>
        <dbReference type="ARBA" id="ARBA00005695"/>
    </source>
</evidence>
<feature type="chain" id="PRO_5038504697" evidence="5">
    <location>
        <begin position="19"/>
        <end position="529"/>
    </location>
</feature>
<dbReference type="PANTHER" id="PTHR30290:SF10">
    <property type="entry name" value="PERIPLASMIC OLIGOPEPTIDE-BINDING PROTEIN-RELATED"/>
    <property type="match status" value="1"/>
</dbReference>
<comment type="caution">
    <text evidence="7">The sequence shown here is derived from an EMBL/GenBank/DDBJ whole genome shotgun (WGS) entry which is preliminary data.</text>
</comment>
<dbReference type="PROSITE" id="PS51257">
    <property type="entry name" value="PROKAR_LIPOPROTEIN"/>
    <property type="match status" value="1"/>
</dbReference>
<dbReference type="SUPFAM" id="SSF53850">
    <property type="entry name" value="Periplasmic binding protein-like II"/>
    <property type="match status" value="1"/>
</dbReference>
<gene>
    <name evidence="7" type="ORF">FA014_01575</name>
</gene>
<dbReference type="Proteomes" id="UP000308121">
    <property type="component" value="Unassembled WGS sequence"/>
</dbReference>
<evidence type="ECO:0000256" key="5">
    <source>
        <dbReference type="SAM" id="SignalP"/>
    </source>
</evidence>
<dbReference type="GO" id="GO:0043190">
    <property type="term" value="C:ATP-binding cassette (ABC) transporter complex"/>
    <property type="evidence" value="ECO:0007669"/>
    <property type="project" value="InterPro"/>
</dbReference>
<keyword evidence="4 5" id="KW-0732">Signal</keyword>
<dbReference type="InterPro" id="IPR000914">
    <property type="entry name" value="SBP_5_dom"/>
</dbReference>
<dbReference type="OrthoDB" id="3225986at2"/>
<evidence type="ECO:0000313" key="7">
    <source>
        <dbReference type="EMBL" id="TKR27193.1"/>
    </source>
</evidence>
<accession>A0A7Z8NRV7</accession>
<dbReference type="GO" id="GO:1904680">
    <property type="term" value="F:peptide transmembrane transporter activity"/>
    <property type="evidence" value="ECO:0007669"/>
    <property type="project" value="TreeGrafter"/>
</dbReference>
<feature type="domain" description="Solute-binding protein family 5" evidence="6">
    <location>
        <begin position="82"/>
        <end position="443"/>
    </location>
</feature>
<dbReference type="Gene3D" id="3.10.105.10">
    <property type="entry name" value="Dipeptide-binding Protein, Domain 3"/>
    <property type="match status" value="1"/>
</dbReference>
<comment type="subcellular location">
    <subcellularLocation>
        <location evidence="1">Cell envelope</location>
    </subcellularLocation>
</comment>
<dbReference type="PIRSF" id="PIRSF002741">
    <property type="entry name" value="MppA"/>
    <property type="match status" value="1"/>
</dbReference>
<dbReference type="CDD" id="cd08512">
    <property type="entry name" value="PBP2_NikA_DppA_OppA_like_7"/>
    <property type="match status" value="1"/>
</dbReference>
<name>A0A7Z8NRV7_9CELL</name>
<evidence type="ECO:0000259" key="6">
    <source>
        <dbReference type="Pfam" id="PF00496"/>
    </source>
</evidence>
<keyword evidence="3" id="KW-0813">Transport</keyword>
<dbReference type="InterPro" id="IPR030678">
    <property type="entry name" value="Peptide/Ni-bd"/>
</dbReference>
<dbReference type="InterPro" id="IPR039424">
    <property type="entry name" value="SBP_5"/>
</dbReference>
<evidence type="ECO:0000256" key="4">
    <source>
        <dbReference type="ARBA" id="ARBA00022729"/>
    </source>
</evidence>
<evidence type="ECO:0000256" key="1">
    <source>
        <dbReference type="ARBA" id="ARBA00004196"/>
    </source>
</evidence>
<proteinExistence type="inferred from homology"/>